<sequence length="294" mass="31355">MGRLETPSPTKIWHTDTYATINPTRPELSVTGKTVVITGGGSGGIGGGIARSFAKAGASRIALLGRREAPLQETKEQIAKISESQVLVVPADMADDASVKNAFETIRNAFGAPNILVCNAVHGNLEGKVQDLDLDSWFAVFQTNIRGTVGVVKAFLGVAAPSPTLVDITSGIATLPPPAFPKFSSYAASKIATTRVFSYLAAELPDEAHVISIHPGLVLTELSADLEGKVVFDTMDLAADFTVWAVSDEARFLKGKVVWSSWDVDELKKNAADIQNSGLFTLGIEGWPFKQMPW</sequence>
<reference evidence="4 5" key="1">
    <citation type="journal article" date="2018" name="PLoS Pathog.">
        <title>Evolution of structural diversity of trichothecenes, a family of toxins produced by plant pathogenic and entomopathogenic fungi.</title>
        <authorList>
            <person name="Proctor R.H."/>
            <person name="McCormick S.P."/>
            <person name="Kim H.S."/>
            <person name="Cardoza R.E."/>
            <person name="Stanley A.M."/>
            <person name="Lindo L."/>
            <person name="Kelly A."/>
            <person name="Brown D.W."/>
            <person name="Lee T."/>
            <person name="Vaughan M.M."/>
            <person name="Alexander N.J."/>
            <person name="Busman M."/>
            <person name="Gutierrez S."/>
        </authorList>
    </citation>
    <scope>NUCLEOTIDE SEQUENCE [LARGE SCALE GENOMIC DNA]</scope>
    <source>
        <strain evidence="4 5">IBT 40837</strain>
    </source>
</reference>
<accession>A0A395NLE5</accession>
<dbReference type="AlphaFoldDB" id="A0A395NLE5"/>
<comment type="similarity">
    <text evidence="1">Belongs to the short-chain dehydrogenases/reductases (SDR) family.</text>
</comment>
<gene>
    <name evidence="4" type="ORF">TARUN_5328</name>
</gene>
<evidence type="ECO:0000256" key="1">
    <source>
        <dbReference type="ARBA" id="ARBA00006484"/>
    </source>
</evidence>
<dbReference type="InterPro" id="IPR002347">
    <property type="entry name" value="SDR_fam"/>
</dbReference>
<evidence type="ECO:0000256" key="2">
    <source>
        <dbReference type="ARBA" id="ARBA00023002"/>
    </source>
</evidence>
<keyword evidence="5" id="KW-1185">Reference proteome</keyword>
<proteinExistence type="inferred from homology"/>
<dbReference type="InterPro" id="IPR036291">
    <property type="entry name" value="NAD(P)-bd_dom_sf"/>
</dbReference>
<keyword evidence="2" id="KW-0560">Oxidoreductase</keyword>
<dbReference type="InterPro" id="IPR057326">
    <property type="entry name" value="KR_dom"/>
</dbReference>
<dbReference type="EMBL" id="PXOA01000320">
    <property type="protein sequence ID" value="RFU76915.1"/>
    <property type="molecule type" value="Genomic_DNA"/>
</dbReference>
<dbReference type="PRINTS" id="PR00081">
    <property type="entry name" value="GDHRDH"/>
</dbReference>
<evidence type="ECO:0000313" key="5">
    <source>
        <dbReference type="Proteomes" id="UP000266272"/>
    </source>
</evidence>
<comment type="caution">
    <text evidence="4">The sequence shown here is derived from an EMBL/GenBank/DDBJ whole genome shotgun (WGS) entry which is preliminary data.</text>
</comment>
<dbReference type="Pfam" id="PF00106">
    <property type="entry name" value="adh_short"/>
    <property type="match status" value="1"/>
</dbReference>
<protein>
    <submittedName>
        <fullName evidence="4">Short-chain dehydrogenase</fullName>
    </submittedName>
</protein>
<dbReference type="GO" id="GO:0016491">
    <property type="term" value="F:oxidoreductase activity"/>
    <property type="evidence" value="ECO:0007669"/>
    <property type="project" value="UniProtKB-KW"/>
</dbReference>
<dbReference type="OrthoDB" id="1933717at2759"/>
<dbReference type="Proteomes" id="UP000266272">
    <property type="component" value="Unassembled WGS sequence"/>
</dbReference>
<dbReference type="Gene3D" id="3.40.50.720">
    <property type="entry name" value="NAD(P)-binding Rossmann-like Domain"/>
    <property type="match status" value="1"/>
</dbReference>
<dbReference type="PANTHER" id="PTHR44196">
    <property type="entry name" value="DEHYDROGENASE/REDUCTASE SDR FAMILY MEMBER 7B"/>
    <property type="match status" value="1"/>
</dbReference>
<name>A0A395NLE5_TRIAR</name>
<dbReference type="PANTHER" id="PTHR44196:SF1">
    <property type="entry name" value="DEHYDROGENASE_REDUCTASE SDR FAMILY MEMBER 7B"/>
    <property type="match status" value="1"/>
</dbReference>
<dbReference type="STRING" id="490622.A0A395NLE5"/>
<feature type="domain" description="Ketoreductase" evidence="3">
    <location>
        <begin position="33"/>
        <end position="221"/>
    </location>
</feature>
<dbReference type="SMART" id="SM00822">
    <property type="entry name" value="PKS_KR"/>
    <property type="match status" value="1"/>
</dbReference>
<dbReference type="CDD" id="cd05233">
    <property type="entry name" value="SDR_c"/>
    <property type="match status" value="1"/>
</dbReference>
<dbReference type="GO" id="GO:0016020">
    <property type="term" value="C:membrane"/>
    <property type="evidence" value="ECO:0007669"/>
    <property type="project" value="TreeGrafter"/>
</dbReference>
<dbReference type="SUPFAM" id="SSF51735">
    <property type="entry name" value="NAD(P)-binding Rossmann-fold domains"/>
    <property type="match status" value="1"/>
</dbReference>
<evidence type="ECO:0000313" key="4">
    <source>
        <dbReference type="EMBL" id="RFU76915.1"/>
    </source>
</evidence>
<organism evidence="4 5">
    <name type="scientific">Trichoderma arundinaceum</name>
    <dbReference type="NCBI Taxonomy" id="490622"/>
    <lineage>
        <taxon>Eukaryota</taxon>
        <taxon>Fungi</taxon>
        <taxon>Dikarya</taxon>
        <taxon>Ascomycota</taxon>
        <taxon>Pezizomycotina</taxon>
        <taxon>Sordariomycetes</taxon>
        <taxon>Hypocreomycetidae</taxon>
        <taxon>Hypocreales</taxon>
        <taxon>Hypocreaceae</taxon>
        <taxon>Trichoderma</taxon>
    </lineage>
</organism>
<evidence type="ECO:0000259" key="3">
    <source>
        <dbReference type="SMART" id="SM00822"/>
    </source>
</evidence>